<dbReference type="GO" id="GO:0004180">
    <property type="term" value="F:carboxypeptidase activity"/>
    <property type="evidence" value="ECO:0007669"/>
    <property type="project" value="UniProtKB-KW"/>
</dbReference>
<evidence type="ECO:0000313" key="5">
    <source>
        <dbReference type="Proteomes" id="UP000284161"/>
    </source>
</evidence>
<keyword evidence="2" id="KW-0378">Hydrolase</keyword>
<comment type="caution">
    <text evidence="2">The sequence shown here is derived from an EMBL/GenBank/DDBJ whole genome shotgun (WGS) entry which is preliminary data.</text>
</comment>
<evidence type="ECO:0000313" key="3">
    <source>
        <dbReference type="EMBL" id="RGR28250.1"/>
    </source>
</evidence>
<organism evidence="2 4">
    <name type="scientific">Bacteroides stercoris</name>
    <dbReference type="NCBI Taxonomy" id="46506"/>
    <lineage>
        <taxon>Bacteria</taxon>
        <taxon>Pseudomonadati</taxon>
        <taxon>Bacteroidota</taxon>
        <taxon>Bacteroidia</taxon>
        <taxon>Bacteroidales</taxon>
        <taxon>Bacteroidaceae</taxon>
        <taxon>Bacteroides</taxon>
    </lineage>
</organism>
<dbReference type="InterPro" id="IPR008969">
    <property type="entry name" value="CarboxyPept-like_regulatory"/>
</dbReference>
<dbReference type="RefSeq" id="WP_117741416.1">
    <property type="nucleotide sequence ID" value="NZ_QRUB01000005.1"/>
</dbReference>
<keyword evidence="1" id="KW-0732">Signal</keyword>
<feature type="chain" id="PRO_5036081027" evidence="1">
    <location>
        <begin position="24"/>
        <end position="613"/>
    </location>
</feature>
<dbReference type="Proteomes" id="UP000284161">
    <property type="component" value="Unassembled WGS sequence"/>
</dbReference>
<dbReference type="Gene3D" id="2.60.40.1120">
    <property type="entry name" value="Carboxypeptidase-like, regulatory domain"/>
    <property type="match status" value="2"/>
</dbReference>
<name>A0A3E4UQT0_BACSE</name>
<proteinExistence type="predicted"/>
<dbReference type="Proteomes" id="UP000261223">
    <property type="component" value="Unassembled WGS sequence"/>
</dbReference>
<dbReference type="EMBL" id="QSSV01000006">
    <property type="protein sequence ID" value="RGM14294.1"/>
    <property type="molecule type" value="Genomic_DNA"/>
</dbReference>
<gene>
    <name evidence="3" type="ORF">DWY58_07645</name>
    <name evidence="2" type="ORF">DXC34_05720</name>
</gene>
<protein>
    <submittedName>
        <fullName evidence="2">Carboxypeptidase regulatory-like domain-containing protein</fullName>
    </submittedName>
</protein>
<dbReference type="Pfam" id="PF13620">
    <property type="entry name" value="CarboxypepD_reg"/>
    <property type="match status" value="2"/>
</dbReference>
<keyword evidence="2" id="KW-0645">Protease</keyword>
<accession>A0A3E4UQT0</accession>
<dbReference type="SUPFAM" id="SSF49464">
    <property type="entry name" value="Carboxypeptidase regulatory domain-like"/>
    <property type="match status" value="2"/>
</dbReference>
<keyword evidence="2" id="KW-0121">Carboxypeptidase</keyword>
<sequence>MKQLKKLKVFGLMAMLISMVIMASSCSDDDTSGKALSYGKVTGVVTDDLSSPLEGVTVLVDGSGITAAPDGPQATTNSQGVYTLENISIGTHIITFTKADYQTVSVTVVAGKFNEEEVAEVSPKMEYAAAKIKGKVVDAGKGNTPLEGVTVSISSTQTATTGSDGTFEIGNLPLADYTVTFTKAGYASIAKKVAIADFVDGIATIEVRMGGTEILRGLTLDDLKAAEKWYYNEYRGGRNAESYPHWDWACNYMCTMDFRGDWEEQNEGTTLRIRNNEEDRKNPADLEMFDSFVFGSKLITEDNYMMTLQIRTHSADEAAPVYYGVQVVDLTAADPKAEMVGDVRTYASENYTSVPVDLSKYIGKEVIIAIGTFRAQTGDYWKQLVLRRIAFAKEAIEGWGWLPGTSVEELDGWKMTREMVRSTMPQMKLKFTGLSPVEGNRDNYVDAYRAWREVDHICAEWSYMPLSKDPEVFPSEGYLIKTRSGNNVSTTVPESYFYAKFSIVSGCDRMTLKTRNFSGTNATFFKVTAIRMDGTVVHLAPASHTAQFAGAAADGCWKFIHQAGGKGDPEAYADFVYDLSQFNGEDVMLTIGVFKGEENGDENKLVLRDITME</sequence>
<feature type="signal peptide" evidence="1">
    <location>
        <begin position="1"/>
        <end position="23"/>
    </location>
</feature>
<evidence type="ECO:0000256" key="1">
    <source>
        <dbReference type="SAM" id="SignalP"/>
    </source>
</evidence>
<dbReference type="AlphaFoldDB" id="A0A3E4UQT0"/>
<evidence type="ECO:0000313" key="4">
    <source>
        <dbReference type="Proteomes" id="UP000261223"/>
    </source>
</evidence>
<evidence type="ECO:0000313" key="2">
    <source>
        <dbReference type="EMBL" id="RGM14294.1"/>
    </source>
</evidence>
<dbReference type="PROSITE" id="PS51257">
    <property type="entry name" value="PROKAR_LIPOPROTEIN"/>
    <property type="match status" value="1"/>
</dbReference>
<dbReference type="EMBL" id="QRUB01000005">
    <property type="protein sequence ID" value="RGR28250.1"/>
    <property type="molecule type" value="Genomic_DNA"/>
</dbReference>
<reference evidence="4 5" key="1">
    <citation type="submission" date="2018-08" db="EMBL/GenBank/DDBJ databases">
        <title>A genome reference for cultivated species of the human gut microbiota.</title>
        <authorList>
            <person name="Zou Y."/>
            <person name="Xue W."/>
            <person name="Luo G."/>
        </authorList>
    </citation>
    <scope>NUCLEOTIDE SEQUENCE [LARGE SCALE GENOMIC DNA]</scope>
    <source>
        <strain evidence="3 5">AF25-6</strain>
        <strain evidence="2 4">TF03-6</strain>
    </source>
</reference>